<gene>
    <name evidence="6" type="primary">Tspan3</name>
    <name evidence="6" type="ORF">g.8684</name>
</gene>
<dbReference type="InterPro" id="IPR008952">
    <property type="entry name" value="Tetraspanin_EC2_sf"/>
</dbReference>
<dbReference type="AlphaFoldDB" id="A0A0A1X928"/>
<evidence type="ECO:0000256" key="1">
    <source>
        <dbReference type="ARBA" id="ARBA00004141"/>
    </source>
</evidence>
<protein>
    <submittedName>
        <fullName evidence="6">Tetraspanin-3</fullName>
    </submittedName>
</protein>
<name>A0A0A1X928_ZEUCU</name>
<accession>A0A0A1X928</accession>
<evidence type="ECO:0000256" key="3">
    <source>
        <dbReference type="ARBA" id="ARBA00022989"/>
    </source>
</evidence>
<keyword evidence="2 5" id="KW-0812">Transmembrane</keyword>
<dbReference type="InterPro" id="IPR018499">
    <property type="entry name" value="Tetraspanin/Peripherin"/>
</dbReference>
<sequence>MQEPFGRARVYLTLLLLSEILLGLAIIIVTAIYQRILGAYMADVERKMLGGQFFNTYILGFQLMVVYSCSIAMWSSLWSRRCSPNVNLLLNLWMFFCFVVVFCGFGTIWSLITCADALENTAEMSLLKGIDLYYTCPEWKLLWDGLQYHKECCGVHSYKDWMKATWMPAEATQCQSASSETALAPYACCKHTCATCFENYIPRTDNSRIPYLTLSQINTEGCLPLFTNKMWEILYVLIALVLVAFKLDLIICCLAKYIIRKQAEIDCCPCDNDGCDDDEGRPMVIVKCPTTRCVKFDGDEGGNPQVACKMGRGNGGLGESCTCCSGENMLRGYTVKQEVVHMSTPSPTQRTTRFCNCSAGAGAGGGLGVAGSGGNESRILH</sequence>
<evidence type="ECO:0000256" key="4">
    <source>
        <dbReference type="ARBA" id="ARBA00023136"/>
    </source>
</evidence>
<dbReference type="Gene3D" id="1.10.1450.10">
    <property type="entry name" value="Tetraspanin"/>
    <property type="match status" value="1"/>
</dbReference>
<evidence type="ECO:0000313" key="6">
    <source>
        <dbReference type="EMBL" id="JAD07401.1"/>
    </source>
</evidence>
<comment type="subcellular location">
    <subcellularLocation>
        <location evidence="1">Membrane</location>
        <topology evidence="1">Multi-pass membrane protein</topology>
    </subcellularLocation>
</comment>
<dbReference type="SUPFAM" id="SSF48652">
    <property type="entry name" value="Tetraspanin"/>
    <property type="match status" value="1"/>
</dbReference>
<feature type="transmembrane region" description="Helical" evidence="5">
    <location>
        <begin position="89"/>
        <end position="112"/>
    </location>
</feature>
<dbReference type="Pfam" id="PF00335">
    <property type="entry name" value="Tetraspanin"/>
    <property type="match status" value="1"/>
</dbReference>
<dbReference type="GO" id="GO:0016020">
    <property type="term" value="C:membrane"/>
    <property type="evidence" value="ECO:0007669"/>
    <property type="project" value="UniProtKB-SubCell"/>
</dbReference>
<evidence type="ECO:0000256" key="5">
    <source>
        <dbReference type="SAM" id="Phobius"/>
    </source>
</evidence>
<proteinExistence type="predicted"/>
<reference evidence="6" key="2">
    <citation type="journal article" date="2015" name="Gigascience">
        <title>Reconstructing a comprehensive transcriptome assembly of a white-pupal translocated strain of the pest fruit fly Bactrocera cucurbitae.</title>
        <authorList>
            <person name="Sim S.B."/>
            <person name="Calla B."/>
            <person name="Hall B."/>
            <person name="DeRego T."/>
            <person name="Geib S.M."/>
        </authorList>
    </citation>
    <scope>NUCLEOTIDE SEQUENCE</scope>
</reference>
<organism evidence="6">
    <name type="scientific">Zeugodacus cucurbitae</name>
    <name type="common">Melon fruit fly</name>
    <name type="synonym">Bactrocera cucurbitae</name>
    <dbReference type="NCBI Taxonomy" id="28588"/>
    <lineage>
        <taxon>Eukaryota</taxon>
        <taxon>Metazoa</taxon>
        <taxon>Ecdysozoa</taxon>
        <taxon>Arthropoda</taxon>
        <taxon>Hexapoda</taxon>
        <taxon>Insecta</taxon>
        <taxon>Pterygota</taxon>
        <taxon>Neoptera</taxon>
        <taxon>Endopterygota</taxon>
        <taxon>Diptera</taxon>
        <taxon>Brachycera</taxon>
        <taxon>Muscomorpha</taxon>
        <taxon>Tephritoidea</taxon>
        <taxon>Tephritidae</taxon>
        <taxon>Zeugodacus</taxon>
        <taxon>Zeugodacus</taxon>
    </lineage>
</organism>
<feature type="transmembrane region" description="Helical" evidence="5">
    <location>
        <begin position="12"/>
        <end position="33"/>
    </location>
</feature>
<keyword evidence="4 5" id="KW-0472">Membrane</keyword>
<reference evidence="6" key="1">
    <citation type="submission" date="2014-11" db="EMBL/GenBank/DDBJ databases">
        <authorList>
            <person name="Geib S."/>
        </authorList>
    </citation>
    <scope>NUCLEOTIDE SEQUENCE</scope>
</reference>
<dbReference type="EMBL" id="GBXI01006891">
    <property type="protein sequence ID" value="JAD07401.1"/>
    <property type="molecule type" value="Transcribed_RNA"/>
</dbReference>
<keyword evidence="3 5" id="KW-1133">Transmembrane helix</keyword>
<feature type="transmembrane region" description="Helical" evidence="5">
    <location>
        <begin position="53"/>
        <end position="77"/>
    </location>
</feature>
<feature type="transmembrane region" description="Helical" evidence="5">
    <location>
        <begin position="233"/>
        <end position="255"/>
    </location>
</feature>
<evidence type="ECO:0000256" key="2">
    <source>
        <dbReference type="ARBA" id="ARBA00022692"/>
    </source>
</evidence>